<evidence type="ECO:0000313" key="6">
    <source>
        <dbReference type="Proteomes" id="UP000504631"/>
    </source>
</evidence>
<keyword evidence="6" id="KW-1185">Reference proteome</keyword>
<dbReference type="Pfam" id="PF02493">
    <property type="entry name" value="MORN"/>
    <property type="match status" value="6"/>
</dbReference>
<reference evidence="7" key="1">
    <citation type="submission" date="2025-08" db="UniProtKB">
        <authorList>
            <consortium name="RefSeq"/>
        </authorList>
    </citation>
    <scope>IDENTIFICATION</scope>
    <source>
        <tissue evidence="7">Muscle</tissue>
    </source>
</reference>
<dbReference type="RefSeq" id="XP_033354291.1">
    <property type="nucleotide sequence ID" value="XM_033498400.1"/>
</dbReference>
<protein>
    <recommendedName>
        <fullName evidence="4">MORN repeat-containing protein 3</fullName>
    </recommendedName>
</protein>
<evidence type="ECO:0000256" key="4">
    <source>
        <dbReference type="ARBA" id="ARBA00039854"/>
    </source>
</evidence>
<dbReference type="AlphaFoldDB" id="A0A6J3KQ99"/>
<sequence length="284" mass="32830">MKSLINVTMPFLELVKTSYIKQRIGSSKRNGLRHAIFSPQSKGLFKSHYIGEWKDDIREGIGKEVDRDGWMYNGSWLNDKKHGCGILSKISKEDHTIHRYYIGQWVAGKKQGFGHNWFEDGSYYEGDFCRNKRHGYGRMWHCNGDYYEGAWKDDFYHGMGLLVKENGNKYEGQFIKGKKEGYGTFYHIITGQEQRGFWTNDWFINGTMSDADFRQSATRPTPYPIPELKVITDINNAQDTSETIYDNKKGESFSTEPFCKRASKRIVPNICVSINTCPCLNSVL</sequence>
<evidence type="ECO:0000256" key="2">
    <source>
        <dbReference type="ARBA" id="ARBA00022737"/>
    </source>
</evidence>
<dbReference type="GO" id="GO:0001669">
    <property type="term" value="C:acrosomal vesicle"/>
    <property type="evidence" value="ECO:0007669"/>
    <property type="project" value="UniProtKB-SubCell"/>
</dbReference>
<dbReference type="Gene3D" id="2.20.110.10">
    <property type="entry name" value="Histone H3 K4-specific methyltransferase SET7/9 N-terminal domain"/>
    <property type="match status" value="3"/>
</dbReference>
<dbReference type="PANTHER" id="PTHR46511:SF1">
    <property type="entry name" value="MORN REPEAT-CONTAINING PROTEIN 3"/>
    <property type="match status" value="1"/>
</dbReference>
<organism evidence="6 7">
    <name type="scientific">Bombus vosnesenskii</name>
    <dbReference type="NCBI Taxonomy" id="207650"/>
    <lineage>
        <taxon>Eukaryota</taxon>
        <taxon>Metazoa</taxon>
        <taxon>Ecdysozoa</taxon>
        <taxon>Arthropoda</taxon>
        <taxon>Hexapoda</taxon>
        <taxon>Insecta</taxon>
        <taxon>Pterygota</taxon>
        <taxon>Neoptera</taxon>
        <taxon>Endopterygota</taxon>
        <taxon>Hymenoptera</taxon>
        <taxon>Apocrita</taxon>
        <taxon>Aculeata</taxon>
        <taxon>Apoidea</taxon>
        <taxon>Anthophila</taxon>
        <taxon>Apidae</taxon>
        <taxon>Bombus</taxon>
        <taxon>Pyrobombus</taxon>
    </lineage>
</organism>
<evidence type="ECO:0000313" key="7">
    <source>
        <dbReference type="RefSeq" id="XP_033354291.1"/>
    </source>
</evidence>
<dbReference type="GeneID" id="117235918"/>
<dbReference type="InterPro" id="IPR003409">
    <property type="entry name" value="MORN"/>
</dbReference>
<evidence type="ECO:0000256" key="1">
    <source>
        <dbReference type="ARBA" id="ARBA00004218"/>
    </source>
</evidence>
<name>A0A6J3KQ99_9HYME</name>
<gene>
    <name evidence="7" type="primary">LOC117235918</name>
</gene>
<accession>A0A6J3KQ99</accession>
<keyword evidence="3" id="KW-0968">Cytoplasmic vesicle</keyword>
<dbReference type="PANTHER" id="PTHR46511">
    <property type="entry name" value="MORN REPEAT-CONTAINING PROTEIN 3"/>
    <property type="match status" value="1"/>
</dbReference>
<comment type="function">
    <text evidence="5">Assembles a suppression complex (suppresome) by tethering SIRT1 and MDM2 to regulate composite modifications of p53/TP53. Confers both deacetylation-mediated functional inactivation, by SIRT1, and ubiquitination-dependent degradation, by MDM2, of p53/TP53, promoting a proliferative and cell survival behaviors. May play a role in the regulation of spermatogenesis.</text>
</comment>
<dbReference type="InterPro" id="IPR052472">
    <property type="entry name" value="MORN3"/>
</dbReference>
<evidence type="ECO:0000256" key="3">
    <source>
        <dbReference type="ARBA" id="ARBA00023329"/>
    </source>
</evidence>
<dbReference type="KEGG" id="bvk:117235918"/>
<dbReference type="SMART" id="SM00698">
    <property type="entry name" value="MORN"/>
    <property type="match status" value="6"/>
</dbReference>
<keyword evidence="2" id="KW-0677">Repeat</keyword>
<dbReference type="Proteomes" id="UP000504631">
    <property type="component" value="Unplaced"/>
</dbReference>
<proteinExistence type="predicted"/>
<comment type="subcellular location">
    <subcellularLocation>
        <location evidence="1">Cytoplasmic vesicle</location>
        <location evidence="1">Secretory vesicle</location>
        <location evidence="1">Acrosome</location>
    </subcellularLocation>
</comment>
<dbReference type="SUPFAM" id="SSF82185">
    <property type="entry name" value="Histone H3 K4-specific methyltransferase SET7/9 N-terminal domain"/>
    <property type="match status" value="2"/>
</dbReference>
<evidence type="ECO:0000256" key="5">
    <source>
        <dbReference type="ARBA" id="ARBA00045851"/>
    </source>
</evidence>